<evidence type="ECO:0000313" key="1">
    <source>
        <dbReference type="EMBL" id="UVI31538.1"/>
    </source>
</evidence>
<proteinExistence type="predicted"/>
<name>A0ABY5SDB8_9BACL</name>
<dbReference type="EMBL" id="CP091430">
    <property type="protein sequence ID" value="UVI31538.1"/>
    <property type="molecule type" value="Genomic_DNA"/>
</dbReference>
<reference evidence="1" key="1">
    <citation type="submission" date="2022-01" db="EMBL/GenBank/DDBJ databases">
        <title>Paenibacillus spongiae sp. nov., isolated from marine sponge.</title>
        <authorList>
            <person name="Li Z."/>
            <person name="Zhang M."/>
        </authorList>
    </citation>
    <scope>NUCLEOTIDE SEQUENCE</scope>
    <source>
        <strain evidence="1">PHS-Z3</strain>
    </source>
</reference>
<gene>
    <name evidence="1" type="ORF">L1F29_06875</name>
</gene>
<protein>
    <recommendedName>
        <fullName evidence="3">Sporulation histidine kinase inhibitor Sda</fullName>
    </recommendedName>
</protein>
<keyword evidence="2" id="KW-1185">Reference proteome</keyword>
<dbReference type="RefSeq" id="WP_258387600.1">
    <property type="nucleotide sequence ID" value="NZ_CP091430.1"/>
</dbReference>
<dbReference type="Proteomes" id="UP001057877">
    <property type="component" value="Chromosome"/>
</dbReference>
<sequence>MNQAIDLTQEQLLAILLDIHEKSKKSDTLQMKEIIEEIKGRILMISK</sequence>
<organism evidence="1 2">
    <name type="scientific">Paenibacillus spongiae</name>
    <dbReference type="NCBI Taxonomy" id="2909671"/>
    <lineage>
        <taxon>Bacteria</taxon>
        <taxon>Bacillati</taxon>
        <taxon>Bacillota</taxon>
        <taxon>Bacilli</taxon>
        <taxon>Bacillales</taxon>
        <taxon>Paenibacillaceae</taxon>
        <taxon>Paenibacillus</taxon>
    </lineage>
</organism>
<accession>A0ABY5SDB8</accession>
<dbReference type="Pfam" id="PF26162">
    <property type="entry name" value="YwzD"/>
    <property type="match status" value="1"/>
</dbReference>
<evidence type="ECO:0008006" key="3">
    <source>
        <dbReference type="Google" id="ProtNLM"/>
    </source>
</evidence>
<dbReference type="InterPro" id="IPR058930">
    <property type="entry name" value="YwzD"/>
</dbReference>
<evidence type="ECO:0000313" key="2">
    <source>
        <dbReference type="Proteomes" id="UP001057877"/>
    </source>
</evidence>